<dbReference type="EMBL" id="CP002666">
    <property type="protein sequence ID" value="AEE44215.1"/>
    <property type="molecule type" value="Genomic_DNA"/>
</dbReference>
<sequence length="403" mass="40429">MTPVASLTDDTRRSTGLGRLVLPVYLPAALAMASLGIVTPILALLAIDRGAAPADAALVVAMLSVGGFVGALPSAVVIWRLGDRWSLALALAVETVGIVVIAAVPSPGAMLAAAFVMGLAGAVVAVARQGFLATAVRPDVRGRAMSVLGGVFRAGSLVGALVSAGILAVAPMEWALATAATLSASAAVATCVFRLPDEPDADTVRSGLTLWQRGFGRAFLTLGVGGALVMLVRASRDALLPLWGHELGITESQVSLLFAVSSAVDLCLFYVAGVVMDRFGRRAAVVPAMLVMGTALLVLPAGSGLPWALVVGVLLGLGNGLSSGAVMTMGVDAAPEGARPAFLAGWRLVTGIGQSAGPVAVAGIVGLASVGAAAVSIGTLGLVGAGWLWYWLSTRRTTKGDAP</sequence>
<feature type="domain" description="Major facilitator superfamily (MFS) profile" evidence="8">
    <location>
        <begin position="20"/>
        <end position="396"/>
    </location>
</feature>
<reference evidence="9 10" key="1">
    <citation type="submission" date="2011-04" db="EMBL/GenBank/DDBJ databases">
        <title>Complete sequence of Cellulomonas fimi ATCC 484.</title>
        <authorList>
            <consortium name="US DOE Joint Genome Institute"/>
            <person name="Lucas S."/>
            <person name="Han J."/>
            <person name="Lapidus A."/>
            <person name="Cheng J.-F."/>
            <person name="Goodwin L."/>
            <person name="Pitluck S."/>
            <person name="Peters L."/>
            <person name="Chertkov O."/>
            <person name="Detter J.C."/>
            <person name="Han C."/>
            <person name="Tapia R."/>
            <person name="Land M."/>
            <person name="Hauser L."/>
            <person name="Kyrpides N."/>
            <person name="Ivanova N."/>
            <person name="Ovchinnikova G."/>
            <person name="Pagani I."/>
            <person name="Mead D."/>
            <person name="Brumm P."/>
            <person name="Woyke T."/>
        </authorList>
    </citation>
    <scope>NUCLEOTIDE SEQUENCE [LARGE SCALE GENOMIC DNA]</scope>
    <source>
        <strain evidence="10">ATCC 484 / DSM 20113 / JCM 1341 / NBRC 15513 / NCIMB 8980 / NCTC 7547</strain>
    </source>
</reference>
<dbReference type="InterPro" id="IPR036259">
    <property type="entry name" value="MFS_trans_sf"/>
</dbReference>
<dbReference type="STRING" id="590998.Celf_0064"/>
<evidence type="ECO:0000313" key="9">
    <source>
        <dbReference type="EMBL" id="AEE44215.1"/>
    </source>
</evidence>
<keyword evidence="10" id="KW-1185">Reference proteome</keyword>
<evidence type="ECO:0000256" key="7">
    <source>
        <dbReference type="SAM" id="Phobius"/>
    </source>
</evidence>
<evidence type="ECO:0000256" key="6">
    <source>
        <dbReference type="ARBA" id="ARBA00023136"/>
    </source>
</evidence>
<keyword evidence="4 7" id="KW-0812">Transmembrane</keyword>
<dbReference type="PROSITE" id="PS50850">
    <property type="entry name" value="MFS"/>
    <property type="match status" value="1"/>
</dbReference>
<feature type="transmembrane region" description="Helical" evidence="7">
    <location>
        <begin position="147"/>
        <end position="168"/>
    </location>
</feature>
<organism evidence="9 10">
    <name type="scientific">Cellulomonas fimi (strain ATCC 484 / DSM 20113 / JCM 1341 / CCUG 24087 / LMG 16345 / NBRC 15513 / NCIMB 8980 / NCTC 7547 / NRS-133)</name>
    <dbReference type="NCBI Taxonomy" id="590998"/>
    <lineage>
        <taxon>Bacteria</taxon>
        <taxon>Bacillati</taxon>
        <taxon>Actinomycetota</taxon>
        <taxon>Actinomycetes</taxon>
        <taxon>Micrococcales</taxon>
        <taxon>Cellulomonadaceae</taxon>
        <taxon>Cellulomonas</taxon>
    </lineage>
</organism>
<feature type="transmembrane region" description="Helical" evidence="7">
    <location>
        <begin position="254"/>
        <end position="276"/>
    </location>
</feature>
<dbReference type="eggNOG" id="COG2814">
    <property type="taxonomic scope" value="Bacteria"/>
</dbReference>
<dbReference type="AlphaFoldDB" id="F4H3Z1"/>
<evidence type="ECO:0000256" key="1">
    <source>
        <dbReference type="ARBA" id="ARBA00004651"/>
    </source>
</evidence>
<gene>
    <name evidence="9" type="ordered locus">Celf_0064</name>
</gene>
<dbReference type="SUPFAM" id="SSF103473">
    <property type="entry name" value="MFS general substrate transporter"/>
    <property type="match status" value="1"/>
</dbReference>
<accession>F4H3Z1</accession>
<dbReference type="GO" id="GO:0005886">
    <property type="term" value="C:plasma membrane"/>
    <property type="evidence" value="ECO:0007669"/>
    <property type="project" value="UniProtKB-SubCell"/>
</dbReference>
<dbReference type="Pfam" id="PF07690">
    <property type="entry name" value="MFS_1"/>
    <property type="match status" value="2"/>
</dbReference>
<dbReference type="KEGG" id="cfi:Celf_0064"/>
<dbReference type="Gene3D" id="1.20.1250.20">
    <property type="entry name" value="MFS general substrate transporter like domains"/>
    <property type="match status" value="2"/>
</dbReference>
<feature type="transmembrane region" description="Helical" evidence="7">
    <location>
        <begin position="371"/>
        <end position="392"/>
    </location>
</feature>
<dbReference type="GO" id="GO:0022857">
    <property type="term" value="F:transmembrane transporter activity"/>
    <property type="evidence" value="ECO:0007669"/>
    <property type="project" value="InterPro"/>
</dbReference>
<evidence type="ECO:0000256" key="5">
    <source>
        <dbReference type="ARBA" id="ARBA00022989"/>
    </source>
</evidence>
<evidence type="ECO:0000313" key="10">
    <source>
        <dbReference type="Proteomes" id="UP000008460"/>
    </source>
</evidence>
<feature type="transmembrane region" description="Helical" evidence="7">
    <location>
        <begin position="85"/>
        <end position="104"/>
    </location>
</feature>
<evidence type="ECO:0000256" key="3">
    <source>
        <dbReference type="ARBA" id="ARBA00022475"/>
    </source>
</evidence>
<dbReference type="PANTHER" id="PTHR23517">
    <property type="entry name" value="RESISTANCE PROTEIN MDTM, PUTATIVE-RELATED-RELATED"/>
    <property type="match status" value="1"/>
</dbReference>
<keyword evidence="5 7" id="KW-1133">Transmembrane helix</keyword>
<proteinExistence type="predicted"/>
<dbReference type="InterPro" id="IPR005829">
    <property type="entry name" value="Sugar_transporter_CS"/>
</dbReference>
<dbReference type="InterPro" id="IPR011701">
    <property type="entry name" value="MFS"/>
</dbReference>
<evidence type="ECO:0000256" key="2">
    <source>
        <dbReference type="ARBA" id="ARBA00022448"/>
    </source>
</evidence>
<evidence type="ECO:0000259" key="8">
    <source>
        <dbReference type="PROSITE" id="PS50850"/>
    </source>
</evidence>
<feature type="transmembrane region" description="Helical" evidence="7">
    <location>
        <begin position="110"/>
        <end position="127"/>
    </location>
</feature>
<feature type="transmembrane region" description="Helical" evidence="7">
    <location>
        <begin position="174"/>
        <end position="193"/>
    </location>
</feature>
<dbReference type="HOGENOM" id="CLU_001265_10_10_11"/>
<protein>
    <submittedName>
        <fullName evidence="9">Major facilitator superfamily MFS_1</fullName>
    </submittedName>
</protein>
<keyword evidence="2" id="KW-0813">Transport</keyword>
<dbReference type="PROSITE" id="PS00216">
    <property type="entry name" value="SUGAR_TRANSPORT_1"/>
    <property type="match status" value="1"/>
</dbReference>
<dbReference type="InterPro" id="IPR050171">
    <property type="entry name" value="MFS_Transporters"/>
</dbReference>
<feature type="transmembrane region" description="Helical" evidence="7">
    <location>
        <begin position="341"/>
        <end position="365"/>
    </location>
</feature>
<evidence type="ECO:0000256" key="4">
    <source>
        <dbReference type="ARBA" id="ARBA00022692"/>
    </source>
</evidence>
<dbReference type="InterPro" id="IPR020846">
    <property type="entry name" value="MFS_dom"/>
</dbReference>
<feature type="transmembrane region" description="Helical" evidence="7">
    <location>
        <begin position="307"/>
        <end position="329"/>
    </location>
</feature>
<comment type="subcellular location">
    <subcellularLocation>
        <location evidence="1">Cell membrane</location>
        <topology evidence="1">Multi-pass membrane protein</topology>
    </subcellularLocation>
</comment>
<feature type="transmembrane region" description="Helical" evidence="7">
    <location>
        <begin position="214"/>
        <end position="234"/>
    </location>
</feature>
<dbReference type="Proteomes" id="UP000008460">
    <property type="component" value="Chromosome"/>
</dbReference>
<dbReference type="PANTHER" id="PTHR23517:SF3">
    <property type="entry name" value="INTEGRAL MEMBRANE TRANSPORT PROTEIN"/>
    <property type="match status" value="1"/>
</dbReference>
<name>F4H3Z1_CELFA</name>
<keyword evidence="3" id="KW-1003">Cell membrane</keyword>
<feature type="transmembrane region" description="Helical" evidence="7">
    <location>
        <begin position="20"/>
        <end position="45"/>
    </location>
</feature>
<keyword evidence="6 7" id="KW-0472">Membrane</keyword>
<feature type="transmembrane region" description="Helical" evidence="7">
    <location>
        <begin position="283"/>
        <end position="301"/>
    </location>
</feature>
<feature type="transmembrane region" description="Helical" evidence="7">
    <location>
        <begin position="57"/>
        <end position="78"/>
    </location>
</feature>